<name>A0AAP2DDY1_9BACT</name>
<proteinExistence type="predicted"/>
<feature type="region of interest" description="Disordered" evidence="1">
    <location>
        <begin position="62"/>
        <end position="95"/>
    </location>
</feature>
<comment type="caution">
    <text evidence="2">The sequence shown here is derived from an EMBL/GenBank/DDBJ whole genome shotgun (WGS) entry which is preliminary data.</text>
</comment>
<evidence type="ECO:0000313" key="3">
    <source>
        <dbReference type="Proteomes" id="UP001319180"/>
    </source>
</evidence>
<dbReference type="EMBL" id="JAHESC010000034">
    <property type="protein sequence ID" value="MBT1688995.1"/>
    <property type="molecule type" value="Genomic_DNA"/>
</dbReference>
<accession>A0AAP2DDY1</accession>
<protein>
    <submittedName>
        <fullName evidence="2">Uncharacterized protein</fullName>
    </submittedName>
</protein>
<evidence type="ECO:0000256" key="1">
    <source>
        <dbReference type="SAM" id="MobiDB-lite"/>
    </source>
</evidence>
<gene>
    <name evidence="2" type="ORF">KK078_20690</name>
</gene>
<reference evidence="2 3" key="1">
    <citation type="submission" date="2021-05" db="EMBL/GenBank/DDBJ databases">
        <title>A Polyphasic approach of four new species of the genus Ohtaekwangia: Ohtaekwangia histidinii sp. nov., Ohtaekwangia cretensis sp. nov., Ohtaekwangia indiensis sp. nov., Ohtaekwangia reichenbachii sp. nov. from diverse environment.</title>
        <authorList>
            <person name="Octaviana S."/>
        </authorList>
    </citation>
    <scope>NUCLEOTIDE SEQUENCE [LARGE SCALE GENOMIC DNA]</scope>
    <source>
        <strain evidence="2 3">PWU37</strain>
    </source>
</reference>
<organism evidence="2 3">
    <name type="scientific">Dawidia soli</name>
    <dbReference type="NCBI Taxonomy" id="2782352"/>
    <lineage>
        <taxon>Bacteria</taxon>
        <taxon>Pseudomonadati</taxon>
        <taxon>Bacteroidota</taxon>
        <taxon>Cytophagia</taxon>
        <taxon>Cytophagales</taxon>
        <taxon>Chryseotaleaceae</taxon>
        <taxon>Dawidia</taxon>
    </lineage>
</organism>
<dbReference type="Proteomes" id="UP001319180">
    <property type="component" value="Unassembled WGS sequence"/>
</dbReference>
<sequence>MPVAHYGYMVPVVIVDGIVDSRTDIQDACGAGRRAEAKRMRTVFASEGIVCKREPFSGSRIGAADNNATDTQVAQLDKRRDRKNARVLNEREAIG</sequence>
<keyword evidence="3" id="KW-1185">Reference proteome</keyword>
<dbReference type="AlphaFoldDB" id="A0AAP2DDY1"/>
<evidence type="ECO:0000313" key="2">
    <source>
        <dbReference type="EMBL" id="MBT1688995.1"/>
    </source>
</evidence>